<dbReference type="InterPro" id="IPR011009">
    <property type="entry name" value="Kinase-like_dom_sf"/>
</dbReference>
<evidence type="ECO:0000256" key="8">
    <source>
        <dbReference type="SAM" id="Phobius"/>
    </source>
</evidence>
<dbReference type="InterPro" id="IPR000719">
    <property type="entry name" value="Prot_kinase_dom"/>
</dbReference>
<evidence type="ECO:0000313" key="11">
    <source>
        <dbReference type="Proteomes" id="UP001168505"/>
    </source>
</evidence>
<evidence type="ECO:0000313" key="10">
    <source>
        <dbReference type="EMBL" id="MDN0069947.1"/>
    </source>
</evidence>
<dbReference type="EC" id="2.7.11.1" evidence="1"/>
<dbReference type="PANTHER" id="PTHR43289">
    <property type="entry name" value="MITOGEN-ACTIVATED PROTEIN KINASE KINASE KINASE 20-RELATED"/>
    <property type="match status" value="1"/>
</dbReference>
<keyword evidence="2" id="KW-0723">Serine/threonine-protein kinase</keyword>
<keyword evidence="3" id="KW-0808">Transferase</keyword>
<keyword evidence="6" id="KW-0067">ATP-binding</keyword>
<keyword evidence="8" id="KW-1133">Transmembrane helix</keyword>
<dbReference type="PROSITE" id="PS50011">
    <property type="entry name" value="PROTEIN_KINASE_DOM"/>
    <property type="match status" value="1"/>
</dbReference>
<dbReference type="EMBL" id="JAUEIR010000008">
    <property type="protein sequence ID" value="MDN0069947.1"/>
    <property type="molecule type" value="Genomic_DNA"/>
</dbReference>
<feature type="domain" description="Protein kinase" evidence="9">
    <location>
        <begin position="1"/>
        <end position="248"/>
    </location>
</feature>
<keyword evidence="8" id="KW-0472">Membrane</keyword>
<feature type="region of interest" description="Disordered" evidence="7">
    <location>
        <begin position="248"/>
        <end position="267"/>
    </location>
</feature>
<dbReference type="AlphaFoldDB" id="A0AAW7JUF1"/>
<sequence>MNDDQVMHGMSIDDAYQVERVLSMRRGFITELVTLDGSGPFIRKKMPLDQTNRAVWALLASCGCLRLPQVVASYELPDKYVVVCSCVPGETLATRLEQRGRLTEPEAVGISLDLCEAAGSLHAHGIVHCDIAPSNIVLAADGAHPIDMGIARMMSDPVPPQGARMGTRGYASPEQCFAAADERSDVYGIGRVLGAMVTGVHPDDERYASLLADESVVSPSLRVAIERATAFEPSSRYASADALADALRGERGGDTAPDVAEKGGRARKVPTAKPLVLPIVGIAMLCVVGVVLVASGLLGRKADANRGQDATFADDEMQDEVDDSPTSTGVLEALDMDDASSGNDSTIAQEAREALVVSESWWSPRDNGYFEYLFALTNTSDSVTVDYPMVRITGRDAAGAVVTTIEDGVMAIAPGQTVYKFGIRGSGTLPAEVEFSTALVTGSFAHEQVDAPSAFSITGLNASSGTFGTSFIGELTAEHLGSDAEIASSAAVTVVLRDEAGAIVGGTTEYCQLPSEGETVPFESTPLEVPVYASMEAHAIPW</sequence>
<keyword evidence="4" id="KW-0547">Nucleotide-binding</keyword>
<dbReference type="PROSITE" id="PS00109">
    <property type="entry name" value="PROTEIN_KINASE_TYR"/>
    <property type="match status" value="1"/>
</dbReference>
<dbReference type="SMART" id="SM00220">
    <property type="entry name" value="S_TKc"/>
    <property type="match status" value="1"/>
</dbReference>
<gene>
    <name evidence="10" type="ORF">QVN40_09620</name>
</gene>
<evidence type="ECO:0000256" key="3">
    <source>
        <dbReference type="ARBA" id="ARBA00022679"/>
    </source>
</evidence>
<dbReference type="Proteomes" id="UP001168505">
    <property type="component" value="Unassembled WGS sequence"/>
</dbReference>
<evidence type="ECO:0000259" key="9">
    <source>
        <dbReference type="PROSITE" id="PS50011"/>
    </source>
</evidence>
<dbReference type="InterPro" id="IPR008266">
    <property type="entry name" value="Tyr_kinase_AS"/>
</dbReference>
<feature type="compositionally biased region" description="Basic and acidic residues" evidence="7">
    <location>
        <begin position="248"/>
        <end position="264"/>
    </location>
</feature>
<dbReference type="PANTHER" id="PTHR43289:SF6">
    <property type="entry name" value="SERINE_THREONINE-PROTEIN KINASE NEKL-3"/>
    <property type="match status" value="1"/>
</dbReference>
<evidence type="ECO:0000256" key="6">
    <source>
        <dbReference type="ARBA" id="ARBA00022840"/>
    </source>
</evidence>
<dbReference type="Pfam" id="PF00069">
    <property type="entry name" value="Pkinase"/>
    <property type="match status" value="1"/>
</dbReference>
<feature type="transmembrane region" description="Helical" evidence="8">
    <location>
        <begin position="275"/>
        <end position="298"/>
    </location>
</feature>
<reference evidence="10" key="1">
    <citation type="submission" date="2023-06" db="EMBL/GenBank/DDBJ databases">
        <authorList>
            <person name="Zeman M."/>
            <person name="Kubasova T."/>
            <person name="Jahodarova E."/>
            <person name="Nykrynova M."/>
            <person name="Rychlik I."/>
        </authorList>
    </citation>
    <scope>NUCLEOTIDE SEQUENCE</scope>
    <source>
        <strain evidence="10">15_COKtk</strain>
    </source>
</reference>
<dbReference type="SUPFAM" id="SSF56112">
    <property type="entry name" value="Protein kinase-like (PK-like)"/>
    <property type="match status" value="1"/>
</dbReference>
<reference evidence="10" key="2">
    <citation type="submission" date="2023-08" db="EMBL/GenBank/DDBJ databases">
        <title>Identification and characterization of horizontal gene transfer across gut microbiota members of farm animals based on homology search.</title>
        <authorList>
            <person name="Schwarzerova J."/>
            <person name="Nykrynova M."/>
            <person name="Jureckova K."/>
            <person name="Cejkova D."/>
            <person name="Rychlik I."/>
        </authorList>
    </citation>
    <scope>NUCLEOTIDE SEQUENCE</scope>
    <source>
        <strain evidence="10">15_COKtk</strain>
    </source>
</reference>
<accession>A0AAW7JUF1</accession>
<dbReference type="GO" id="GO:0005524">
    <property type="term" value="F:ATP binding"/>
    <property type="evidence" value="ECO:0007669"/>
    <property type="project" value="UniProtKB-KW"/>
</dbReference>
<protein>
    <recommendedName>
        <fullName evidence="1">non-specific serine/threonine protein kinase</fullName>
        <ecNumber evidence="1">2.7.11.1</ecNumber>
    </recommendedName>
</protein>
<dbReference type="GO" id="GO:0004674">
    <property type="term" value="F:protein serine/threonine kinase activity"/>
    <property type="evidence" value="ECO:0007669"/>
    <property type="project" value="UniProtKB-KW"/>
</dbReference>
<keyword evidence="5 10" id="KW-0418">Kinase</keyword>
<proteinExistence type="predicted"/>
<evidence type="ECO:0000256" key="4">
    <source>
        <dbReference type="ARBA" id="ARBA00022741"/>
    </source>
</evidence>
<comment type="caution">
    <text evidence="10">The sequence shown here is derived from an EMBL/GenBank/DDBJ whole genome shotgun (WGS) entry which is preliminary data.</text>
</comment>
<dbReference type="Gene3D" id="1.10.510.10">
    <property type="entry name" value="Transferase(Phosphotransferase) domain 1"/>
    <property type="match status" value="1"/>
</dbReference>
<keyword evidence="8" id="KW-0812">Transmembrane</keyword>
<organism evidence="10 11">
    <name type="scientific">Collinsella ihumii</name>
    <dbReference type="NCBI Taxonomy" id="1720204"/>
    <lineage>
        <taxon>Bacteria</taxon>
        <taxon>Bacillati</taxon>
        <taxon>Actinomycetota</taxon>
        <taxon>Coriobacteriia</taxon>
        <taxon>Coriobacteriales</taxon>
        <taxon>Coriobacteriaceae</taxon>
        <taxon>Collinsella</taxon>
    </lineage>
</organism>
<evidence type="ECO:0000256" key="2">
    <source>
        <dbReference type="ARBA" id="ARBA00022527"/>
    </source>
</evidence>
<evidence type="ECO:0000256" key="5">
    <source>
        <dbReference type="ARBA" id="ARBA00022777"/>
    </source>
</evidence>
<name>A0AAW7JUF1_9ACTN</name>
<evidence type="ECO:0000256" key="1">
    <source>
        <dbReference type="ARBA" id="ARBA00012513"/>
    </source>
</evidence>
<evidence type="ECO:0000256" key="7">
    <source>
        <dbReference type="SAM" id="MobiDB-lite"/>
    </source>
</evidence>